<accession>A0A0H3H7J0</accession>
<dbReference type="KEGG" id="kox:KOX_02120"/>
<evidence type="ECO:0000313" key="2">
    <source>
        <dbReference type="Proteomes" id="UP000007843"/>
    </source>
</evidence>
<gene>
    <name evidence="1" type="ordered locus">KOX_02120</name>
</gene>
<evidence type="ECO:0000313" key="1">
    <source>
        <dbReference type="EMBL" id="AEX02165.1"/>
    </source>
</evidence>
<sequence>MGPAKGRCRDFTKSDMIDLSIFDETAQTLHALLDRCRRADPVKIEQIDPFNAEPFERFITAVGNVVRLIVNGAGISLIRRPIDSALCGNSELLTRSLIESGKKVANQPFIVTPSVQVSGINERNIQVNEFM</sequence>
<dbReference type="HOGENOM" id="CLU_1924768_0_0_6"/>
<protein>
    <submittedName>
        <fullName evidence="1">Uncharacterized protein</fullName>
    </submittedName>
</protein>
<dbReference type="AlphaFoldDB" id="A0A0H3H7J0"/>
<dbReference type="EMBL" id="CP003218">
    <property type="protein sequence ID" value="AEX02165.1"/>
    <property type="molecule type" value="Genomic_DNA"/>
</dbReference>
<proteinExistence type="predicted"/>
<dbReference type="Proteomes" id="UP000007843">
    <property type="component" value="Chromosome"/>
</dbReference>
<organism evidence="1 2">
    <name type="scientific">Klebsiella michiganensis (strain ATCC 8724 / DSM 4798 / JCM 20051 / NBRC 3318 / NRRL B-199 / KCTC 1686 / BUCSAV 143 / CCM 1901)</name>
    <dbReference type="NCBI Taxonomy" id="1006551"/>
    <lineage>
        <taxon>Bacteria</taxon>
        <taxon>Pseudomonadati</taxon>
        <taxon>Pseudomonadota</taxon>
        <taxon>Gammaproteobacteria</taxon>
        <taxon>Enterobacterales</taxon>
        <taxon>Enterobacteriaceae</taxon>
        <taxon>Klebsiella/Raoultella group</taxon>
        <taxon>Klebsiella</taxon>
    </lineage>
</organism>
<reference evidence="1 2" key="1">
    <citation type="journal article" date="2012" name="J. Bacteriol.">
        <title>Complete genome sequence of Klebsiella oxytoca KCTC 1686, used in production of 2,3-butanediol.</title>
        <authorList>
            <person name="Shin S.H."/>
            <person name="Kim S."/>
            <person name="Kim J.Y."/>
            <person name="Lee S."/>
            <person name="Um Y."/>
            <person name="Oh M.K."/>
            <person name="Kim Y.R."/>
            <person name="Lee J."/>
            <person name="Yang K.S."/>
        </authorList>
    </citation>
    <scope>NUCLEOTIDE SEQUENCE [LARGE SCALE GENOMIC DNA]</scope>
    <source>
        <strain evidence="2">ATCC 8724 / DSM 4798 / JCM 20051 / NBRC 3318 / NRRL B-199 / KCTC 1686</strain>
    </source>
</reference>
<name>A0A0H3H7J0_KLEM8</name>